<feature type="compositionally biased region" description="Basic residues" evidence="1">
    <location>
        <begin position="124"/>
        <end position="133"/>
    </location>
</feature>
<sequence length="296" mass="31879">MAWQTCIALNGLSKVVIPHYGRVGHATEGGSTQIGSLCFAHSAPATKSHYGRQTKGAFSNSVDKATPGKGAKTKKASKSTKPCTTAEPEVRRKSIRQSKRALSSLDAPPSVQTISSEAHDSSSRPKKRAKKKVFPSLTLPSEVVPPIQEPVIAAPKVVIARPSSFEVPTLVASYEEPQSKPNAPSSETLAPVPHEPAIIAEIPPLVVASFSSLPSSISNTLSNRKASLEENFLRVSLQGLKGCSLSDLEVKIIAVRDCDTALRGVNYEKETCARFKVLFTDLERWRVEGLQRESEV</sequence>
<protein>
    <submittedName>
        <fullName evidence="2">Uncharacterized protein</fullName>
    </submittedName>
</protein>
<gene>
    <name evidence="2" type="ORF">AMTR_s00008p00221460</name>
</gene>
<dbReference type="Gramene" id="ERM95388">
    <property type="protein sequence ID" value="ERM95388"/>
    <property type="gene ID" value="AMTR_s00008p00221460"/>
</dbReference>
<feature type="region of interest" description="Disordered" evidence="1">
    <location>
        <begin position="49"/>
        <end position="133"/>
    </location>
</feature>
<evidence type="ECO:0000313" key="2">
    <source>
        <dbReference type="EMBL" id="ERM95388.1"/>
    </source>
</evidence>
<dbReference type="Proteomes" id="UP000017836">
    <property type="component" value="Unassembled WGS sequence"/>
</dbReference>
<dbReference type="EMBL" id="KI397486">
    <property type="protein sequence ID" value="ERM95388.1"/>
    <property type="molecule type" value="Genomic_DNA"/>
</dbReference>
<reference evidence="3" key="1">
    <citation type="journal article" date="2013" name="Science">
        <title>The Amborella genome and the evolution of flowering plants.</title>
        <authorList>
            <consortium name="Amborella Genome Project"/>
        </authorList>
    </citation>
    <scope>NUCLEOTIDE SEQUENCE [LARGE SCALE GENOMIC DNA]</scope>
</reference>
<evidence type="ECO:0000313" key="3">
    <source>
        <dbReference type="Proteomes" id="UP000017836"/>
    </source>
</evidence>
<dbReference type="AlphaFoldDB" id="W1NIQ1"/>
<accession>W1NIQ1</accession>
<keyword evidence="3" id="KW-1185">Reference proteome</keyword>
<evidence type="ECO:0000256" key="1">
    <source>
        <dbReference type="SAM" id="MobiDB-lite"/>
    </source>
</evidence>
<name>W1NIQ1_AMBTC</name>
<dbReference type="HOGENOM" id="CLU_941193_0_0_1"/>
<proteinExistence type="predicted"/>
<organism evidence="2 3">
    <name type="scientific">Amborella trichopoda</name>
    <dbReference type="NCBI Taxonomy" id="13333"/>
    <lineage>
        <taxon>Eukaryota</taxon>
        <taxon>Viridiplantae</taxon>
        <taxon>Streptophyta</taxon>
        <taxon>Embryophyta</taxon>
        <taxon>Tracheophyta</taxon>
        <taxon>Spermatophyta</taxon>
        <taxon>Magnoliopsida</taxon>
        <taxon>Amborellales</taxon>
        <taxon>Amborellaceae</taxon>
        <taxon>Amborella</taxon>
    </lineage>
</organism>